<protein>
    <submittedName>
        <fullName evidence="6">Complement C1q-like protein 4</fullName>
    </submittedName>
</protein>
<keyword evidence="2" id="KW-0964">Secreted</keyword>
<keyword evidence="5" id="KW-1185">Reference proteome</keyword>
<dbReference type="GO" id="GO:0005576">
    <property type="term" value="C:extracellular region"/>
    <property type="evidence" value="ECO:0007669"/>
    <property type="project" value="UniProtKB-SubCell"/>
</dbReference>
<dbReference type="InterPro" id="IPR008983">
    <property type="entry name" value="Tumour_necrosis_fac-like_dom"/>
</dbReference>
<evidence type="ECO:0000256" key="3">
    <source>
        <dbReference type="ARBA" id="ARBA00022729"/>
    </source>
</evidence>
<dbReference type="PRINTS" id="PR00007">
    <property type="entry name" value="COMPLEMNTC1Q"/>
</dbReference>
<reference evidence="6" key="1">
    <citation type="submission" date="2025-08" db="UniProtKB">
        <authorList>
            <consortium name="RefSeq"/>
        </authorList>
    </citation>
    <scope>IDENTIFICATION</scope>
    <source>
        <tissue evidence="6">Whole sample</tissue>
    </source>
</reference>
<organism evidence="5 6">
    <name type="scientific">Crassostrea virginica</name>
    <name type="common">Eastern oyster</name>
    <dbReference type="NCBI Taxonomy" id="6565"/>
    <lineage>
        <taxon>Eukaryota</taxon>
        <taxon>Metazoa</taxon>
        <taxon>Spiralia</taxon>
        <taxon>Lophotrochozoa</taxon>
        <taxon>Mollusca</taxon>
        <taxon>Bivalvia</taxon>
        <taxon>Autobranchia</taxon>
        <taxon>Pteriomorphia</taxon>
        <taxon>Ostreida</taxon>
        <taxon>Ostreoidea</taxon>
        <taxon>Ostreidae</taxon>
        <taxon>Crassostrea</taxon>
    </lineage>
</organism>
<proteinExistence type="predicted"/>
<dbReference type="RefSeq" id="XP_022301102.1">
    <property type="nucleotide sequence ID" value="XM_022445394.1"/>
</dbReference>
<comment type="subcellular location">
    <subcellularLocation>
        <location evidence="1">Secreted</location>
    </subcellularLocation>
</comment>
<name>A0A8B8BCF6_CRAVI</name>
<feature type="domain" description="C1q" evidence="4">
    <location>
        <begin position="21"/>
        <end position="156"/>
    </location>
</feature>
<evidence type="ECO:0000256" key="2">
    <source>
        <dbReference type="ARBA" id="ARBA00022525"/>
    </source>
</evidence>
<dbReference type="Pfam" id="PF00386">
    <property type="entry name" value="C1q"/>
    <property type="match status" value="1"/>
</dbReference>
<dbReference type="PANTHER" id="PTHR22923">
    <property type="entry name" value="CEREBELLIN-RELATED"/>
    <property type="match status" value="1"/>
</dbReference>
<evidence type="ECO:0000313" key="5">
    <source>
        <dbReference type="Proteomes" id="UP000694844"/>
    </source>
</evidence>
<evidence type="ECO:0000256" key="1">
    <source>
        <dbReference type="ARBA" id="ARBA00004613"/>
    </source>
</evidence>
<dbReference type="InterPro" id="IPR001073">
    <property type="entry name" value="C1q_dom"/>
</dbReference>
<dbReference type="KEGG" id="cvn:111109314"/>
<dbReference type="Proteomes" id="UP000694844">
    <property type="component" value="Chromosome 8"/>
</dbReference>
<dbReference type="SUPFAM" id="SSF49842">
    <property type="entry name" value="TNF-like"/>
    <property type="match status" value="1"/>
</dbReference>
<sequence>MRIGEQSKIRRIVPPTYPPANQDEPIAFYAYMSAPMSNIGGHHTVIFDVIKTNSGHGLHPIAGVFTAPKSGIYVFTWTIRVFNNSYHGTELVVNGQKVGALIPHSGVSDNDTGSTSVVVYVNEGENVFLRKNMISNNGGIHSDSNGYSSFSGWKLM</sequence>
<evidence type="ECO:0000313" key="6">
    <source>
        <dbReference type="RefSeq" id="XP_022301102.1"/>
    </source>
</evidence>
<accession>A0A8B8BCF6</accession>
<evidence type="ECO:0000259" key="4">
    <source>
        <dbReference type="PROSITE" id="PS50871"/>
    </source>
</evidence>
<dbReference type="GeneID" id="111109314"/>
<dbReference type="SMART" id="SM00110">
    <property type="entry name" value="C1Q"/>
    <property type="match status" value="1"/>
</dbReference>
<dbReference type="AlphaFoldDB" id="A0A8B8BCF6"/>
<dbReference type="InterPro" id="IPR050822">
    <property type="entry name" value="Cerebellin_Synaptic_Org"/>
</dbReference>
<dbReference type="Gene3D" id="2.60.120.40">
    <property type="match status" value="1"/>
</dbReference>
<dbReference type="OrthoDB" id="6062033at2759"/>
<gene>
    <name evidence="6" type="primary">LOC111109314</name>
</gene>
<dbReference type="PANTHER" id="PTHR22923:SF116">
    <property type="entry name" value="C1Q DOMAIN-CONTAINING PROTEIN"/>
    <property type="match status" value="1"/>
</dbReference>
<dbReference type="PROSITE" id="PS50871">
    <property type="entry name" value="C1Q"/>
    <property type="match status" value="1"/>
</dbReference>
<keyword evidence="3" id="KW-0732">Signal</keyword>